<proteinExistence type="predicted"/>
<evidence type="ECO:0000313" key="2">
    <source>
        <dbReference type="Proteomes" id="UP000830293"/>
    </source>
</evidence>
<name>A0AAE7E330_9VIRU</name>
<dbReference type="EMBL" id="MT293574">
    <property type="protein sequence ID" value="QKE44393.1"/>
    <property type="molecule type" value="Genomic_DNA"/>
</dbReference>
<dbReference type="KEGG" id="vg:80539276"/>
<accession>A0AAE7E330</accession>
<evidence type="ECO:0000313" key="1">
    <source>
        <dbReference type="EMBL" id="QKE44393.1"/>
    </source>
</evidence>
<dbReference type="RefSeq" id="YP_010800640.1">
    <property type="nucleotide sequence ID" value="NC_076895.1"/>
</dbReference>
<organism evidence="1 2">
    <name type="scientific">Yaravirus sp. 'brasiliensis'</name>
    <dbReference type="NCBI Taxonomy" id="2739681"/>
    <lineage>
        <taxon>Viruses</taxon>
        <taxon>Varidnaviria</taxon>
        <taxon>Bamfordvirae</taxon>
        <taxon>Nucleocytoviricota</taxon>
        <taxon>Mriyaviricetes</taxon>
        <taxon>Yaraviridae</taxon>
        <taxon>Yaravirus</taxon>
        <taxon>Yaravirus brasiliense</taxon>
    </lineage>
</organism>
<protein>
    <submittedName>
        <fullName evidence="1">Uncharacterized protein</fullName>
    </submittedName>
</protein>
<reference evidence="1" key="1">
    <citation type="submission" date="2020-04" db="EMBL/GenBank/DDBJ databases">
        <title>A mysterious 80 nm amoeba virus with a near complete 'ORFan genome' challenges the classification of DNA viruses.</title>
        <authorList>
            <person name="Boratto P.V.M."/>
            <person name="Oliveira G.P."/>
            <person name="Machado T.B."/>
            <person name="Andrade A.C.S.P."/>
            <person name="Baudoin J.P."/>
            <person name="Klose T."/>
            <person name="Azza S."/>
            <person name="Decloquement P."/>
            <person name="Chabriere E."/>
            <person name="Colson P."/>
            <person name="Levasseur A."/>
            <person name="La Scola B."/>
            <person name="Abrahao J.S."/>
        </authorList>
    </citation>
    <scope>NUCLEOTIDE SEQUENCE</scope>
    <source>
        <strain evidence="1">BHMG</strain>
    </source>
</reference>
<keyword evidence="2" id="KW-1185">Reference proteome</keyword>
<dbReference type="GeneID" id="80539276"/>
<dbReference type="Proteomes" id="UP000830293">
    <property type="component" value="Segment"/>
</dbReference>
<sequence>MDPHIIKVADEFDHIIWLCHRGAPIADRQYVEQLLLKLKDLHQIKYETRNTHYRKCQLCRMTPTTSSTESTSATTEA</sequence>